<organism evidence="2 3">
    <name type="scientific">Agaribacillus aureus</name>
    <dbReference type="NCBI Taxonomy" id="3051825"/>
    <lineage>
        <taxon>Bacteria</taxon>
        <taxon>Pseudomonadati</taxon>
        <taxon>Bacteroidota</taxon>
        <taxon>Cytophagia</taxon>
        <taxon>Cytophagales</taxon>
        <taxon>Splendidivirgaceae</taxon>
        <taxon>Agaribacillus</taxon>
    </lineage>
</organism>
<protein>
    <submittedName>
        <fullName evidence="2">Oxidoreductase C-terminal domain-containing protein</fullName>
    </submittedName>
</protein>
<dbReference type="InterPro" id="IPR032459">
    <property type="entry name" value="Oxidoreduct_C"/>
</dbReference>
<dbReference type="InterPro" id="IPR036291">
    <property type="entry name" value="NAD(P)-bd_dom_sf"/>
</dbReference>
<dbReference type="Gene3D" id="3.40.50.720">
    <property type="entry name" value="NAD(P)-binding Rossmann-like Domain"/>
    <property type="match status" value="1"/>
</dbReference>
<keyword evidence="3" id="KW-1185">Reference proteome</keyword>
<gene>
    <name evidence="2" type="ORF">QQ020_06580</name>
</gene>
<feature type="domain" description="Putative oxidoreductase C-terminal" evidence="1">
    <location>
        <begin position="194"/>
        <end position="472"/>
    </location>
</feature>
<dbReference type="Proteomes" id="UP001172083">
    <property type="component" value="Unassembled WGS sequence"/>
</dbReference>
<evidence type="ECO:0000313" key="2">
    <source>
        <dbReference type="EMBL" id="MDN5211706.1"/>
    </source>
</evidence>
<comment type="caution">
    <text evidence="2">The sequence shown here is derived from an EMBL/GenBank/DDBJ whole genome shotgun (WGS) entry which is preliminary data.</text>
</comment>
<evidence type="ECO:0000313" key="3">
    <source>
        <dbReference type="Proteomes" id="UP001172083"/>
    </source>
</evidence>
<dbReference type="SUPFAM" id="SSF51735">
    <property type="entry name" value="NAD(P)-binding Rossmann-fold domains"/>
    <property type="match status" value="1"/>
</dbReference>
<sequence length="473" mass="53866">MKIKQLYFLLVLGIISCQSPKSDMKDESNAADSAEKATQFTGAKGEIRLMTLDPGHFHAALVQKYQYDQVDSTVNIYAPEGDDLQEHLKRIERFNSREEAPTNWQSNVHTGQDFFEKMLQEKPGNVMVVSGSNAKKTKYIHETVKAGINVLADKPMIIKPEAFPLLKETYELAEASGVLLYDIMTERYEITTMLQKELSQQPDVFGQLEKGTPDNPAISKESVHHFFKYVAGQPLKRPAWFFDVEQQGEGIVDVSTHLVDLIFWECFPEQGIDYQSDVEVVSTRRWPTRLSPGQFEKVTGLQDYPDYLQKDVVEDSILNVYSNGSFVFTTRGVHGKVSVTWNYQAPEGAKDTHFSMMRGTQANLVIRQDKAQDYKPTLYVEPIAKGEGNNFEEKLQDAIARLNDKYPGLSLKPSADGWEVIIPDKYKVGHEAHFSQVTEKYLQYLVDGKLPEWELQNILAKYYVTTRAYSLSR</sequence>
<dbReference type="RefSeq" id="WP_346757035.1">
    <property type="nucleotide sequence ID" value="NZ_JAUJEB010000001.1"/>
</dbReference>
<proteinExistence type="predicted"/>
<dbReference type="Gene3D" id="3.30.360.10">
    <property type="entry name" value="Dihydrodipicolinate Reductase, domain 2"/>
    <property type="match status" value="1"/>
</dbReference>
<dbReference type="Pfam" id="PF16490">
    <property type="entry name" value="Oxidoreduct_C"/>
    <property type="match status" value="1"/>
</dbReference>
<dbReference type="PROSITE" id="PS51257">
    <property type="entry name" value="PROKAR_LIPOPROTEIN"/>
    <property type="match status" value="1"/>
</dbReference>
<accession>A0ABT8L3W2</accession>
<reference evidence="2" key="1">
    <citation type="submission" date="2023-06" db="EMBL/GenBank/DDBJ databases">
        <title>Genomic of Agaribacillus aureum.</title>
        <authorList>
            <person name="Wang G."/>
        </authorList>
    </citation>
    <scope>NUCLEOTIDE SEQUENCE</scope>
    <source>
        <strain evidence="2">BMA12</strain>
    </source>
</reference>
<name>A0ABT8L3W2_9BACT</name>
<evidence type="ECO:0000259" key="1">
    <source>
        <dbReference type="Pfam" id="PF16490"/>
    </source>
</evidence>
<dbReference type="EMBL" id="JAUJEB010000001">
    <property type="protein sequence ID" value="MDN5211706.1"/>
    <property type="molecule type" value="Genomic_DNA"/>
</dbReference>